<evidence type="ECO:0000313" key="1">
    <source>
        <dbReference type="EMBL" id="CEK59513.1"/>
    </source>
</evidence>
<proteinExistence type="predicted"/>
<reference evidence="1" key="1">
    <citation type="submission" date="2014-12" db="EMBL/GenBank/DDBJ databases">
        <title>Insight into the proteome of Arion vulgaris.</title>
        <authorList>
            <person name="Aradska J."/>
            <person name="Bulat T."/>
            <person name="Smidak R."/>
            <person name="Sarate P."/>
            <person name="Gangsoo J."/>
            <person name="Sialana F."/>
            <person name="Bilban M."/>
            <person name="Lubec G."/>
        </authorList>
    </citation>
    <scope>NUCLEOTIDE SEQUENCE</scope>
    <source>
        <tissue evidence="1">Skin</tissue>
    </source>
</reference>
<dbReference type="AlphaFoldDB" id="A0A0B6YTG3"/>
<feature type="non-terminal residue" evidence="1">
    <location>
        <position position="1"/>
    </location>
</feature>
<accession>A0A0B6YTG3</accession>
<dbReference type="EMBL" id="HACG01012648">
    <property type="protein sequence ID" value="CEK59513.1"/>
    <property type="molecule type" value="Transcribed_RNA"/>
</dbReference>
<protein>
    <submittedName>
        <fullName evidence="1">Uncharacterized protein</fullName>
    </submittedName>
</protein>
<sequence length="53" mass="6047">ATETSRCDIHEARFLTVTALMPTQFQVGARKTLESKVWQRNVDLTVGQRKIQS</sequence>
<organism evidence="1">
    <name type="scientific">Arion vulgaris</name>
    <dbReference type="NCBI Taxonomy" id="1028688"/>
    <lineage>
        <taxon>Eukaryota</taxon>
        <taxon>Metazoa</taxon>
        <taxon>Spiralia</taxon>
        <taxon>Lophotrochozoa</taxon>
        <taxon>Mollusca</taxon>
        <taxon>Gastropoda</taxon>
        <taxon>Heterobranchia</taxon>
        <taxon>Euthyneura</taxon>
        <taxon>Panpulmonata</taxon>
        <taxon>Eupulmonata</taxon>
        <taxon>Stylommatophora</taxon>
        <taxon>Helicina</taxon>
        <taxon>Arionoidea</taxon>
        <taxon>Arionidae</taxon>
        <taxon>Arion</taxon>
    </lineage>
</organism>
<name>A0A0B6YTG3_9EUPU</name>
<gene>
    <name evidence="1" type="primary">ORF36572</name>
</gene>